<evidence type="ECO:0000256" key="6">
    <source>
        <dbReference type="ARBA" id="ARBA00022840"/>
    </source>
</evidence>
<comment type="subcellular location">
    <subcellularLocation>
        <location evidence="1 8">Cytoplasm</location>
    </subcellularLocation>
</comment>
<accession>A0ABY1S0F9</accession>
<sequence>MLQDLAARLAVEIDVRRWVIAFSGGLDSSLLLELCSRLQLAQPLVALHIDHQLQPGSADWAEHCRRHCQRLSVPLTTLTVIPDSASEASARDARYAAFTDFLQSGDCLLLAQHADDQAETLLLRLLRGAGVAGMAGMPERRPLGKGRLLRPLLTLSRASLEQCAAELGLSPVEDPSNGQDHYDRNWLRLHIMPGLKQHWPALLQRCRDTAALMADANLLLRERAEEDLQICRLGTGELSIEAIRRLSPERQRNLVHHWVSHQAGMRLSRQRLQNLLNSMLSERDDAEPVERLQGQQLRRYRDRLYLLPDPLPTIKADSRLSLVVGTPLVLPQGVLEWERSRLGLPEGVALTLGFRQGGERLRPMGRGGSVSLKQLLQEAGVPPWLRSLQPIIWLGDSILAVPGVCLCEGPWVENAWVPQWSGFGLS</sequence>
<dbReference type="Gene3D" id="3.40.50.620">
    <property type="entry name" value="HUPs"/>
    <property type="match status" value="1"/>
</dbReference>
<comment type="catalytic activity">
    <reaction evidence="7 8">
        <text>cytidine(34) in tRNA(Ile2) + L-lysine + ATP = lysidine(34) in tRNA(Ile2) + AMP + diphosphate + H(+)</text>
        <dbReference type="Rhea" id="RHEA:43744"/>
        <dbReference type="Rhea" id="RHEA-COMP:10625"/>
        <dbReference type="Rhea" id="RHEA-COMP:10670"/>
        <dbReference type="ChEBI" id="CHEBI:15378"/>
        <dbReference type="ChEBI" id="CHEBI:30616"/>
        <dbReference type="ChEBI" id="CHEBI:32551"/>
        <dbReference type="ChEBI" id="CHEBI:33019"/>
        <dbReference type="ChEBI" id="CHEBI:82748"/>
        <dbReference type="ChEBI" id="CHEBI:83665"/>
        <dbReference type="ChEBI" id="CHEBI:456215"/>
        <dbReference type="EC" id="6.3.4.19"/>
    </reaction>
</comment>
<keyword evidence="4 8" id="KW-0819">tRNA processing</keyword>
<dbReference type="NCBIfam" id="TIGR02432">
    <property type="entry name" value="lysidine_TilS_N"/>
    <property type="match status" value="1"/>
</dbReference>
<dbReference type="RefSeq" id="WP_239041281.1">
    <property type="nucleotide sequence ID" value="NZ_BAAAEY010000007.1"/>
</dbReference>
<dbReference type="InterPro" id="IPR012796">
    <property type="entry name" value="Lysidine-tRNA-synth_C"/>
</dbReference>
<dbReference type="InterPro" id="IPR014729">
    <property type="entry name" value="Rossmann-like_a/b/a_fold"/>
</dbReference>
<evidence type="ECO:0000256" key="1">
    <source>
        <dbReference type="ARBA" id="ARBA00004496"/>
    </source>
</evidence>
<dbReference type="Pfam" id="PF11734">
    <property type="entry name" value="TilS_C"/>
    <property type="match status" value="1"/>
</dbReference>
<dbReference type="InterPro" id="IPR012795">
    <property type="entry name" value="tRNA_Ile_lys_synt_N"/>
</dbReference>
<comment type="similarity">
    <text evidence="8">Belongs to the tRNA(Ile)-lysidine synthase family.</text>
</comment>
<dbReference type="SUPFAM" id="SSF82829">
    <property type="entry name" value="MesJ substrate recognition domain-like"/>
    <property type="match status" value="1"/>
</dbReference>
<evidence type="ECO:0000313" key="11">
    <source>
        <dbReference type="Proteomes" id="UP001159257"/>
    </source>
</evidence>
<proteinExistence type="inferred from homology"/>
<comment type="function">
    <text evidence="8">Ligates lysine onto the cytidine present at position 34 of the AUA codon-specific tRNA(Ile) that contains the anticodon CAU, in an ATP-dependent manner. Cytidine is converted to lysidine, thus changing the amino acid specificity of the tRNA from methionine to isoleucine.</text>
</comment>
<evidence type="ECO:0000256" key="3">
    <source>
        <dbReference type="ARBA" id="ARBA00022598"/>
    </source>
</evidence>
<evidence type="ECO:0000256" key="5">
    <source>
        <dbReference type="ARBA" id="ARBA00022741"/>
    </source>
</evidence>
<evidence type="ECO:0000313" key="10">
    <source>
        <dbReference type="EMBL" id="SMR74573.1"/>
    </source>
</evidence>
<evidence type="ECO:0000256" key="2">
    <source>
        <dbReference type="ARBA" id="ARBA00022490"/>
    </source>
</evidence>
<dbReference type="CDD" id="cd01992">
    <property type="entry name" value="TilS_N"/>
    <property type="match status" value="1"/>
</dbReference>
<dbReference type="SUPFAM" id="SSF56037">
    <property type="entry name" value="PheT/TilS domain"/>
    <property type="match status" value="1"/>
</dbReference>
<comment type="caution">
    <text evidence="10">The sequence shown here is derived from an EMBL/GenBank/DDBJ whole genome shotgun (WGS) entry which is preliminary data.</text>
</comment>
<dbReference type="EMBL" id="FXWV01000007">
    <property type="protein sequence ID" value="SMR74573.1"/>
    <property type="molecule type" value="Genomic_DNA"/>
</dbReference>
<dbReference type="NCBIfam" id="TIGR02433">
    <property type="entry name" value="lysidine_TilS_C"/>
    <property type="match status" value="1"/>
</dbReference>
<evidence type="ECO:0000256" key="4">
    <source>
        <dbReference type="ARBA" id="ARBA00022694"/>
    </source>
</evidence>
<dbReference type="HAMAP" id="MF_01161">
    <property type="entry name" value="tRNA_Ile_lys_synt"/>
    <property type="match status" value="1"/>
</dbReference>
<dbReference type="Gene3D" id="1.20.59.20">
    <property type="match status" value="1"/>
</dbReference>
<protein>
    <recommendedName>
        <fullName evidence="8">tRNA(Ile)-lysidine synthase</fullName>
        <ecNumber evidence="8">6.3.4.19</ecNumber>
    </recommendedName>
    <alternativeName>
        <fullName evidence="8">tRNA(Ile)-2-lysyl-cytidine synthase</fullName>
    </alternativeName>
    <alternativeName>
        <fullName evidence="8">tRNA(Ile)-lysidine synthetase</fullName>
    </alternativeName>
</protein>
<dbReference type="InterPro" id="IPR012094">
    <property type="entry name" value="tRNA_Ile_lys_synt"/>
</dbReference>
<evidence type="ECO:0000256" key="7">
    <source>
        <dbReference type="ARBA" id="ARBA00048539"/>
    </source>
</evidence>
<dbReference type="Pfam" id="PF09179">
    <property type="entry name" value="TilS"/>
    <property type="match status" value="1"/>
</dbReference>
<dbReference type="Pfam" id="PF01171">
    <property type="entry name" value="ATP_bind_3"/>
    <property type="match status" value="1"/>
</dbReference>
<keyword evidence="6 8" id="KW-0067">ATP-binding</keyword>
<keyword evidence="5 8" id="KW-0547">Nucleotide-binding</keyword>
<dbReference type="Proteomes" id="UP001159257">
    <property type="component" value="Unassembled WGS sequence"/>
</dbReference>
<dbReference type="PANTHER" id="PTHR43033:SF1">
    <property type="entry name" value="TRNA(ILE)-LYSIDINE SYNTHASE-RELATED"/>
    <property type="match status" value="1"/>
</dbReference>
<dbReference type="InterPro" id="IPR015262">
    <property type="entry name" value="tRNA_Ile_lys_synt_subst-bd"/>
</dbReference>
<keyword evidence="2 8" id="KW-0963">Cytoplasm</keyword>
<feature type="domain" description="Lysidine-tRNA(Ile) synthetase C-terminal" evidence="9">
    <location>
        <begin position="350"/>
        <end position="420"/>
    </location>
</feature>
<feature type="binding site" evidence="8">
    <location>
        <begin position="23"/>
        <end position="28"/>
    </location>
    <ligand>
        <name>ATP</name>
        <dbReference type="ChEBI" id="CHEBI:30616"/>
    </ligand>
</feature>
<dbReference type="EC" id="6.3.4.19" evidence="8"/>
<gene>
    <name evidence="8" type="primary">tilS</name>
    <name evidence="10" type="ORF">SAMN04487964_10737</name>
</gene>
<evidence type="ECO:0000259" key="9">
    <source>
        <dbReference type="SMART" id="SM00977"/>
    </source>
</evidence>
<name>A0ABY1S0F9_9GAMM</name>
<keyword evidence="11" id="KW-1185">Reference proteome</keyword>
<comment type="domain">
    <text evidence="8">The N-terminal region contains the highly conserved SGGXDS motif, predicted to be a P-loop motif involved in ATP binding.</text>
</comment>
<keyword evidence="3 8" id="KW-0436">Ligase</keyword>
<dbReference type="SMART" id="SM00977">
    <property type="entry name" value="TilS_C"/>
    <property type="match status" value="1"/>
</dbReference>
<evidence type="ECO:0000256" key="8">
    <source>
        <dbReference type="HAMAP-Rule" id="MF_01161"/>
    </source>
</evidence>
<reference evidence="10 11" key="1">
    <citation type="submission" date="2017-05" db="EMBL/GenBank/DDBJ databases">
        <authorList>
            <person name="Varghese N."/>
            <person name="Submissions S."/>
        </authorList>
    </citation>
    <scope>NUCLEOTIDE SEQUENCE [LARGE SCALE GENOMIC DNA]</scope>
    <source>
        <strain evidence="10 11">CGMCC 1.7287</strain>
    </source>
</reference>
<dbReference type="InterPro" id="IPR011063">
    <property type="entry name" value="TilS/TtcA_N"/>
</dbReference>
<organism evidence="10 11">
    <name type="scientific">Marinobacterium sediminicola</name>
    <dbReference type="NCBI Taxonomy" id="518898"/>
    <lineage>
        <taxon>Bacteria</taxon>
        <taxon>Pseudomonadati</taxon>
        <taxon>Pseudomonadota</taxon>
        <taxon>Gammaproteobacteria</taxon>
        <taxon>Oceanospirillales</taxon>
        <taxon>Oceanospirillaceae</taxon>
        <taxon>Marinobacterium</taxon>
    </lineage>
</organism>
<dbReference type="PANTHER" id="PTHR43033">
    <property type="entry name" value="TRNA(ILE)-LYSIDINE SYNTHASE-RELATED"/>
    <property type="match status" value="1"/>
</dbReference>
<dbReference type="SUPFAM" id="SSF52402">
    <property type="entry name" value="Adenine nucleotide alpha hydrolases-like"/>
    <property type="match status" value="1"/>
</dbReference>